<accession>A0ABQ0E3M2</accession>
<dbReference type="EMBL" id="BAAFSF010000004">
    <property type="protein sequence ID" value="GAB1252272.1"/>
    <property type="molecule type" value="Genomic_DNA"/>
</dbReference>
<dbReference type="SUPFAM" id="SSF53756">
    <property type="entry name" value="UDP-Glycosyltransferase/glycogen phosphorylase"/>
    <property type="match status" value="1"/>
</dbReference>
<protein>
    <recommendedName>
        <fullName evidence="1">Glycosyltransferase subfamily 4-like N-terminal domain-containing protein</fullName>
    </recommendedName>
</protein>
<dbReference type="RefSeq" id="WP_411916029.1">
    <property type="nucleotide sequence ID" value="NZ_BAAFSF010000004.1"/>
</dbReference>
<feature type="domain" description="Glycosyltransferase subfamily 4-like N-terminal" evidence="1">
    <location>
        <begin position="17"/>
        <end position="206"/>
    </location>
</feature>
<dbReference type="InterPro" id="IPR028098">
    <property type="entry name" value="Glyco_trans_4-like_N"/>
</dbReference>
<sequence length="428" mass="49126">MPHILILADHYPPLFAPRALSIVRYLVEEGWHCVVCTEEVTEESMLLSGKGNVFAGDEDPCRVERIRLRKKFNRRESLAQALWNAKDRLFEQRIEQLVEMDEIDLILAFSYRDFPLYAASRLARRHNIPWVADCRDIVEQYDEWRFIPNLPTHLSRVKKGMLKSLGQYLVRKRNNCLQRASAVVTVSPWHVKQLEKSLPAVSVFCLYNGYDSNLFVPNPIATDRFRIVYTGRIMSLGMREPSLLFEALASETLRPLVERGEIVVDWYTDRHSMQLLEQVLAAYPERVRAVQCMHHSVRFQKVPELLNGAAVILLLGNKEHAQGAHGIVSTKLFEALAMQKPILYVRSDEAIVADMLQQAGVGLAATSSDEVIVFLQEKFAYRQKNGYNCIAKVEESFLHRFRRDVIAAKYSALLKGIMKKKPINQSNE</sequence>
<reference evidence="2 3" key="1">
    <citation type="journal article" date="2025" name="Int. J. Syst. Evol. Microbiol.">
        <title>Desulfovibrio falkowii sp. nov., Porphyromonas miyakawae sp. nov., Mediterraneibacter flintii sp. nov. and Owariibacterium komagatae gen. nov., sp. nov., isolated from human faeces.</title>
        <authorList>
            <person name="Hamaguchi T."/>
            <person name="Ohara M."/>
            <person name="Hisatomi A."/>
            <person name="Sekiguchi K."/>
            <person name="Takeda J.I."/>
            <person name="Ueyama J."/>
            <person name="Ito M."/>
            <person name="Nishiwaki H."/>
            <person name="Ogi T."/>
            <person name="Hirayama M."/>
            <person name="Ohkuma M."/>
            <person name="Sakamoto M."/>
            <person name="Ohno K."/>
        </authorList>
    </citation>
    <scope>NUCLEOTIDE SEQUENCE [LARGE SCALE GENOMIC DNA]</scope>
    <source>
        <strain evidence="2 3">13CB11C</strain>
    </source>
</reference>
<evidence type="ECO:0000313" key="3">
    <source>
        <dbReference type="Proteomes" id="UP001628220"/>
    </source>
</evidence>
<gene>
    <name evidence="2" type="ORF">Tsumi_13780</name>
</gene>
<evidence type="ECO:0000313" key="2">
    <source>
        <dbReference type="EMBL" id="GAB1252272.1"/>
    </source>
</evidence>
<keyword evidence="3" id="KW-1185">Reference proteome</keyword>
<organism evidence="2 3">
    <name type="scientific">Porphyromonas miyakawae</name>
    <dbReference type="NCBI Taxonomy" id="3137470"/>
    <lineage>
        <taxon>Bacteria</taxon>
        <taxon>Pseudomonadati</taxon>
        <taxon>Bacteroidota</taxon>
        <taxon>Bacteroidia</taxon>
        <taxon>Bacteroidales</taxon>
        <taxon>Porphyromonadaceae</taxon>
        <taxon>Porphyromonas</taxon>
    </lineage>
</organism>
<name>A0ABQ0E3M2_9PORP</name>
<comment type="caution">
    <text evidence="2">The sequence shown here is derived from an EMBL/GenBank/DDBJ whole genome shotgun (WGS) entry which is preliminary data.</text>
</comment>
<dbReference type="Pfam" id="PF13579">
    <property type="entry name" value="Glyco_trans_4_4"/>
    <property type="match status" value="1"/>
</dbReference>
<evidence type="ECO:0000259" key="1">
    <source>
        <dbReference type="Pfam" id="PF13579"/>
    </source>
</evidence>
<proteinExistence type="predicted"/>
<dbReference type="Gene3D" id="3.40.50.2000">
    <property type="entry name" value="Glycogen Phosphorylase B"/>
    <property type="match status" value="1"/>
</dbReference>
<dbReference type="Proteomes" id="UP001628220">
    <property type="component" value="Unassembled WGS sequence"/>
</dbReference>